<dbReference type="FunFam" id="1.10.3210.10:FF:000018">
    <property type="entry name" value="Two-component system response regulator"/>
    <property type="match status" value="1"/>
</dbReference>
<sequence length="516" mass="57174">MSTQAFPFAPESTDADTLPPTPPWTVLIVDDEESVHQITRLALRHMECAGRPIELVHAYSSEEAKAIFHAKGSNVALALVDIVMETEDAGFKLIEYIREHLNNSITRLVVRTGQPGQAPEEQVIAHYDINDYKAKTELTNIKLKTLMHSALRAYQDILALHKQRLRLEATISALREVSRTPSLSLLPQTAASALKTALNIDCSEVQLITQIPFGGSETYLQLTRANGQKTTDTYTGLTAVSAADLPKYLANAITTTLVKQRSGQTGLGYTALSKDHSGNNCFLYLASTQALDQDELHALDLFCSGALATYQTLMAKDELNAVQSELICILGEAIEKRSEETGAHVRRVAEISALIAAKYGESDQFVESLRLAAPLHDIGKIAIPDAILEKPARLEPHEWEVMQQHTTIGEEMLSHSDKPLFRYAATIAGCHHERWDGQGYPRQLRGKEIPLEGRITAVADVFDALLHARSYKAPWSLEETLAYFTTERGKHFDPELVDLLLVNVDAVMDICDRFHE</sequence>
<feature type="modified residue" description="4-aspartylphosphate" evidence="2">
    <location>
        <position position="81"/>
    </location>
</feature>
<feature type="domain" description="HD-GYP" evidence="5">
    <location>
        <begin position="319"/>
        <end position="516"/>
    </location>
</feature>
<evidence type="ECO:0000256" key="3">
    <source>
        <dbReference type="SAM" id="MobiDB-lite"/>
    </source>
</evidence>
<dbReference type="InterPro" id="IPR011006">
    <property type="entry name" value="CheY-like_superfamily"/>
</dbReference>
<dbReference type="RefSeq" id="WP_127692929.1">
    <property type="nucleotide sequence ID" value="NZ_SACQ01000001.1"/>
</dbReference>
<evidence type="ECO:0000256" key="2">
    <source>
        <dbReference type="PROSITE-ProRule" id="PRU00169"/>
    </source>
</evidence>
<dbReference type="Gene3D" id="3.40.50.2300">
    <property type="match status" value="1"/>
</dbReference>
<dbReference type="GO" id="GO:0009214">
    <property type="term" value="P:cyclic nucleotide catabolic process"/>
    <property type="evidence" value="ECO:0007669"/>
    <property type="project" value="UniProtKB-ARBA"/>
</dbReference>
<dbReference type="PANTHER" id="PTHR45228:SF9">
    <property type="entry name" value="3'3'-CGAMP-SPECIFIC PHOSPHODIESTERASE 2"/>
    <property type="match status" value="1"/>
</dbReference>
<evidence type="ECO:0000313" key="7">
    <source>
        <dbReference type="Proteomes" id="UP000282818"/>
    </source>
</evidence>
<dbReference type="SUPFAM" id="SSF109604">
    <property type="entry name" value="HD-domain/PDEase-like"/>
    <property type="match status" value="1"/>
</dbReference>
<dbReference type="CDD" id="cd00077">
    <property type="entry name" value="HDc"/>
    <property type="match status" value="1"/>
</dbReference>
<dbReference type="GO" id="GO:0004112">
    <property type="term" value="F:cyclic-nucleotide phosphodiesterase activity"/>
    <property type="evidence" value="ECO:0007669"/>
    <property type="project" value="UniProtKB-ARBA"/>
</dbReference>
<evidence type="ECO:0000259" key="4">
    <source>
        <dbReference type="PROSITE" id="PS50110"/>
    </source>
</evidence>
<dbReference type="Proteomes" id="UP000282818">
    <property type="component" value="Unassembled WGS sequence"/>
</dbReference>
<dbReference type="InterPro" id="IPR001789">
    <property type="entry name" value="Sig_transdc_resp-reg_receiver"/>
</dbReference>
<keyword evidence="1" id="KW-0378">Hydrolase</keyword>
<name>A0A437QE17_9GAMM</name>
<dbReference type="Gene3D" id="1.10.3210.10">
    <property type="entry name" value="Hypothetical protein af1432"/>
    <property type="match status" value="1"/>
</dbReference>
<dbReference type="InterPro" id="IPR052020">
    <property type="entry name" value="Cyclic_di-GMP/3'3'-cGAMP_PDE"/>
</dbReference>
<evidence type="ECO:0000313" key="6">
    <source>
        <dbReference type="EMBL" id="RVU32761.1"/>
    </source>
</evidence>
<keyword evidence="7" id="KW-1185">Reference proteome</keyword>
<dbReference type="PROSITE" id="PS50110">
    <property type="entry name" value="RESPONSE_REGULATORY"/>
    <property type="match status" value="1"/>
</dbReference>
<dbReference type="GO" id="GO:0000160">
    <property type="term" value="P:phosphorelay signal transduction system"/>
    <property type="evidence" value="ECO:0007669"/>
    <property type="project" value="InterPro"/>
</dbReference>
<feature type="region of interest" description="Disordered" evidence="3">
    <location>
        <begin position="1"/>
        <end position="21"/>
    </location>
</feature>
<gene>
    <name evidence="6" type="ORF">EOE65_03635</name>
</gene>
<dbReference type="InterPro" id="IPR021800">
    <property type="entry name" value="DUF3369"/>
</dbReference>
<reference evidence="6 7" key="1">
    <citation type="submission" date="2019-01" db="EMBL/GenBank/DDBJ databases">
        <authorList>
            <person name="Chen W.-M."/>
        </authorList>
    </citation>
    <scope>NUCLEOTIDE SEQUENCE [LARGE SCALE GENOMIC DNA]</scope>
    <source>
        <strain evidence="6 7">HPM-16</strain>
    </source>
</reference>
<dbReference type="SMART" id="SM00471">
    <property type="entry name" value="HDc"/>
    <property type="match status" value="1"/>
</dbReference>
<feature type="domain" description="Response regulatory" evidence="4">
    <location>
        <begin position="25"/>
        <end position="150"/>
    </location>
</feature>
<protein>
    <submittedName>
        <fullName evidence="6">HD domain-containing protein</fullName>
    </submittedName>
</protein>
<accession>A0A437QE17</accession>
<proteinExistence type="predicted"/>
<dbReference type="PROSITE" id="PS51832">
    <property type="entry name" value="HD_GYP"/>
    <property type="match status" value="1"/>
</dbReference>
<dbReference type="PANTHER" id="PTHR45228">
    <property type="entry name" value="CYCLIC DI-GMP PHOSPHODIESTERASE TM_0186-RELATED"/>
    <property type="match status" value="1"/>
</dbReference>
<evidence type="ECO:0000256" key="1">
    <source>
        <dbReference type="ARBA" id="ARBA00022801"/>
    </source>
</evidence>
<dbReference type="InterPro" id="IPR037522">
    <property type="entry name" value="HD_GYP_dom"/>
</dbReference>
<dbReference type="AlphaFoldDB" id="A0A437QE17"/>
<evidence type="ECO:0000259" key="5">
    <source>
        <dbReference type="PROSITE" id="PS51832"/>
    </source>
</evidence>
<dbReference type="SUPFAM" id="SSF52172">
    <property type="entry name" value="CheY-like"/>
    <property type="match status" value="1"/>
</dbReference>
<dbReference type="Pfam" id="PF13487">
    <property type="entry name" value="HD_5"/>
    <property type="match status" value="1"/>
</dbReference>
<keyword evidence="2" id="KW-0597">Phosphoprotein</keyword>
<organism evidence="6 7">
    <name type="scientific">Neptunomonas marina</name>
    <dbReference type="NCBI Taxonomy" id="1815562"/>
    <lineage>
        <taxon>Bacteria</taxon>
        <taxon>Pseudomonadati</taxon>
        <taxon>Pseudomonadota</taxon>
        <taxon>Gammaproteobacteria</taxon>
        <taxon>Oceanospirillales</taxon>
        <taxon>Oceanospirillaceae</taxon>
        <taxon>Neptunomonas</taxon>
    </lineage>
</organism>
<dbReference type="Pfam" id="PF11849">
    <property type="entry name" value="DUF3369"/>
    <property type="match status" value="1"/>
</dbReference>
<dbReference type="InterPro" id="IPR003607">
    <property type="entry name" value="HD/PDEase_dom"/>
</dbReference>
<dbReference type="EMBL" id="SACQ01000001">
    <property type="protein sequence ID" value="RVU32761.1"/>
    <property type="molecule type" value="Genomic_DNA"/>
</dbReference>
<comment type="caution">
    <text evidence="6">The sequence shown here is derived from an EMBL/GenBank/DDBJ whole genome shotgun (WGS) entry which is preliminary data.</text>
</comment>